<keyword evidence="18" id="KW-0472">Membrane</keyword>
<dbReference type="GO" id="GO:0044614">
    <property type="term" value="C:nuclear pore cytoplasmic filaments"/>
    <property type="evidence" value="ECO:0007669"/>
    <property type="project" value="TreeGrafter"/>
</dbReference>
<evidence type="ECO:0000256" key="16">
    <source>
        <dbReference type="SAM" id="Coils"/>
    </source>
</evidence>
<dbReference type="InterPro" id="IPR012476">
    <property type="entry name" value="GLE1"/>
</dbReference>
<keyword evidence="21" id="KW-1185">Reference proteome</keyword>
<keyword evidence="7" id="KW-0653">Protein transport</keyword>
<evidence type="ECO:0000256" key="1">
    <source>
        <dbReference type="ARBA" id="ARBA00004496"/>
    </source>
</evidence>
<evidence type="ECO:0000256" key="15">
    <source>
        <dbReference type="ARBA" id="ARBA00030897"/>
    </source>
</evidence>
<evidence type="ECO:0000256" key="9">
    <source>
        <dbReference type="ARBA" id="ARBA00023054"/>
    </source>
</evidence>
<evidence type="ECO:0000256" key="10">
    <source>
        <dbReference type="ARBA" id="ARBA00023132"/>
    </source>
</evidence>
<dbReference type="AlphaFoldDB" id="A0A653BET0"/>
<organism evidence="20 21">
    <name type="scientific">Callosobruchus maculatus</name>
    <name type="common">Southern cowpea weevil</name>
    <name type="synonym">Pulse bruchid</name>
    <dbReference type="NCBI Taxonomy" id="64391"/>
    <lineage>
        <taxon>Eukaryota</taxon>
        <taxon>Metazoa</taxon>
        <taxon>Ecdysozoa</taxon>
        <taxon>Arthropoda</taxon>
        <taxon>Hexapoda</taxon>
        <taxon>Insecta</taxon>
        <taxon>Pterygota</taxon>
        <taxon>Neoptera</taxon>
        <taxon>Endopterygota</taxon>
        <taxon>Coleoptera</taxon>
        <taxon>Polyphaga</taxon>
        <taxon>Cucujiformia</taxon>
        <taxon>Chrysomeloidea</taxon>
        <taxon>Chrysomelidae</taxon>
        <taxon>Bruchinae</taxon>
        <taxon>Bruchini</taxon>
        <taxon>Callosobruchus</taxon>
    </lineage>
</organism>
<evidence type="ECO:0000256" key="14">
    <source>
        <dbReference type="ARBA" id="ARBA00029983"/>
    </source>
</evidence>
<keyword evidence="18" id="KW-0812">Transmembrane</keyword>
<evidence type="ECO:0000256" key="2">
    <source>
        <dbReference type="ARBA" id="ARBA00004567"/>
    </source>
</evidence>
<keyword evidence="18" id="KW-1133">Transmembrane helix</keyword>
<dbReference type="PANTHER" id="PTHR12960:SF0">
    <property type="entry name" value="MRNA EXPORT FACTOR GLE1"/>
    <property type="match status" value="1"/>
</dbReference>
<evidence type="ECO:0000256" key="8">
    <source>
        <dbReference type="ARBA" id="ARBA00023010"/>
    </source>
</evidence>
<proteinExistence type="inferred from homology"/>
<reference evidence="20 21" key="1">
    <citation type="submission" date="2019-01" db="EMBL/GenBank/DDBJ databases">
        <authorList>
            <person name="Sayadi A."/>
        </authorList>
    </citation>
    <scope>NUCLEOTIDE SEQUENCE [LARGE SCALE GENOMIC DNA]</scope>
</reference>
<evidence type="ECO:0000256" key="6">
    <source>
        <dbReference type="ARBA" id="ARBA00022816"/>
    </source>
</evidence>
<evidence type="ECO:0000256" key="19">
    <source>
        <dbReference type="SAM" id="SignalP"/>
    </source>
</evidence>
<dbReference type="GO" id="GO:0031369">
    <property type="term" value="F:translation initiation factor binding"/>
    <property type="evidence" value="ECO:0007669"/>
    <property type="project" value="TreeGrafter"/>
</dbReference>
<evidence type="ECO:0000256" key="18">
    <source>
        <dbReference type="SAM" id="Phobius"/>
    </source>
</evidence>
<evidence type="ECO:0000256" key="11">
    <source>
        <dbReference type="ARBA" id="ARBA00023242"/>
    </source>
</evidence>
<keyword evidence="4" id="KW-0813">Transport</keyword>
<feature type="signal peptide" evidence="19">
    <location>
        <begin position="1"/>
        <end position="25"/>
    </location>
</feature>
<dbReference type="PANTHER" id="PTHR12960">
    <property type="entry name" value="GLE-1-RELATED"/>
    <property type="match status" value="1"/>
</dbReference>
<feature type="region of interest" description="Disordered" evidence="17">
    <location>
        <begin position="556"/>
        <end position="576"/>
    </location>
</feature>
<feature type="region of interest" description="Disordered" evidence="17">
    <location>
        <begin position="320"/>
        <end position="351"/>
    </location>
</feature>
<feature type="region of interest" description="Disordered" evidence="17">
    <location>
        <begin position="78"/>
        <end position="102"/>
    </location>
</feature>
<evidence type="ECO:0000256" key="4">
    <source>
        <dbReference type="ARBA" id="ARBA00022448"/>
    </source>
</evidence>
<dbReference type="OrthoDB" id="420884at2759"/>
<sequence>MITGAAKHSVVYLLILAANLNCGTSDSKDIHLTEHDKSYIWSPESSETLTVTTDEGCQIVVQLLYCNLDGDNQEYATLSTGEASGTSTTSGPTTTETPLYPTPSDNVSDYSIAVYVSGKTLTQFRAPSTKQMFKEALSEMAKAFCTSHGIKPSIPITASSVDILWTSECPPLWTECTPCASSGFSIPLHFNKTDPPHKYEMTAHNLDSMWREYADSYLKEGLTVCRPPDTAGYVKWQLIAFSAITVIFVTILLVVRYFTMRINDRIRGKTLKVEEQWSKKQSILKDLGPHPLQEMPPIFEDSITDHNQYVLVPNPVEQTHEIKDTDYELPSKNARKDKPTNTESPSDKERSYNELKTINRINEQQRIQQVRNAIQARVNKIEEFAKKQEEASRDEWLKEQEKFVRDMEEKEGSITQAMLEYDKNSLQEHAKQEELQKKLAERRRMQQEELQAKQKQKKLLYSYIEKIQLYQQEFRLLYQQIQPFLPILKDHIDQQELKQYFSFLNSQREQLDVIVNKCKSGQVVEDDVKRCSEINVQTRNLKTKIVEAVENIKNKKQEQAKPAPVQPTPTTSSQPQVAPAIVQEPEKVESVAHVLNEYISRSNIKMFAEIMEFYEHHTASFKHLEEDPALKQFRFDCKKAVNIPVNSLSGVNSEHILDKYNKLYNLLKGQDVMVSDKKVNASQHPQGIAFCMNLLAKKFILQGDLMVAGNPESAFCYATMILSLWNDFPDFGKLILAHFYKSCPYLVPYYIPREQGESDDDYYLKQGYQYVDGQIEKQDKFLRRMTGIMRLYASILISKPKRGQAKSPYTLKEGWRWIASLLNLEPRLDITATMLHAFLETAGFQMEAVYGKMFRKLIQKVVIEKFMPILRKNCTGGAVTRLELLLTEYKKSGTFETPNGYVAHSYW</sequence>
<keyword evidence="9 16" id="KW-0175">Coiled coil</keyword>
<evidence type="ECO:0000256" key="17">
    <source>
        <dbReference type="SAM" id="MobiDB-lite"/>
    </source>
</evidence>
<dbReference type="GO" id="GO:0016973">
    <property type="term" value="P:poly(A)+ mRNA export from nucleus"/>
    <property type="evidence" value="ECO:0007669"/>
    <property type="project" value="InterPro"/>
</dbReference>
<name>A0A653BET0_CALMS</name>
<feature type="compositionally biased region" description="Basic and acidic residues" evidence="17">
    <location>
        <begin position="334"/>
        <end position="351"/>
    </location>
</feature>
<feature type="coiled-coil region" evidence="16">
    <location>
        <begin position="423"/>
        <end position="458"/>
    </location>
</feature>
<comment type="function">
    <text evidence="12">Required for the export of mRNAs containing poly(A) tails from the nucleus into the cytoplasm. May be involved in the terminal step of the mRNA transport through the nuclear pore complex (NPC).</text>
</comment>
<accession>A0A653BET0</accession>
<evidence type="ECO:0000256" key="12">
    <source>
        <dbReference type="ARBA" id="ARBA00024680"/>
    </source>
</evidence>
<dbReference type="GO" id="GO:0005737">
    <property type="term" value="C:cytoplasm"/>
    <property type="evidence" value="ECO:0007669"/>
    <property type="project" value="UniProtKB-SubCell"/>
</dbReference>
<keyword evidence="8" id="KW-0811">Translocation</keyword>
<dbReference type="GO" id="GO:0005543">
    <property type="term" value="F:phospholipid binding"/>
    <property type="evidence" value="ECO:0007669"/>
    <property type="project" value="TreeGrafter"/>
</dbReference>
<keyword evidence="10" id="KW-0906">Nuclear pore complex</keyword>
<protein>
    <recommendedName>
        <fullName evidence="13">mRNA export factor GLE1</fullName>
    </recommendedName>
    <alternativeName>
        <fullName evidence="15">GLE1 RNA export mediator</fullName>
    </alternativeName>
    <alternativeName>
        <fullName evidence="14">Nucleoporin GLE1</fullName>
    </alternativeName>
</protein>
<keyword evidence="19" id="KW-0732">Signal</keyword>
<dbReference type="Proteomes" id="UP000410492">
    <property type="component" value="Unassembled WGS sequence"/>
</dbReference>
<dbReference type="FunFam" id="1.25.40.510:FF:000001">
    <property type="entry name" value="Nucleoporin GLE1 isoform 1"/>
    <property type="match status" value="1"/>
</dbReference>
<keyword evidence="6" id="KW-0509">mRNA transport</keyword>
<dbReference type="Gene3D" id="1.25.40.510">
    <property type="entry name" value="GLE1-like"/>
    <property type="match status" value="1"/>
</dbReference>
<dbReference type="Pfam" id="PF07817">
    <property type="entry name" value="GLE1"/>
    <property type="match status" value="1"/>
</dbReference>
<evidence type="ECO:0000313" key="21">
    <source>
        <dbReference type="Proteomes" id="UP000410492"/>
    </source>
</evidence>
<evidence type="ECO:0000256" key="13">
    <source>
        <dbReference type="ARBA" id="ARBA00026227"/>
    </source>
</evidence>
<feature type="chain" id="PRO_5024826796" description="mRNA export factor GLE1" evidence="19">
    <location>
        <begin position="26"/>
        <end position="907"/>
    </location>
</feature>
<dbReference type="GO" id="GO:0000822">
    <property type="term" value="F:inositol hexakisphosphate binding"/>
    <property type="evidence" value="ECO:0007669"/>
    <property type="project" value="TreeGrafter"/>
</dbReference>
<feature type="transmembrane region" description="Helical" evidence="18">
    <location>
        <begin position="236"/>
        <end position="259"/>
    </location>
</feature>
<dbReference type="GO" id="GO:0015031">
    <property type="term" value="P:protein transport"/>
    <property type="evidence" value="ECO:0007669"/>
    <property type="project" value="UniProtKB-KW"/>
</dbReference>
<comment type="similarity">
    <text evidence="3">Belongs to the GLE1 family.</text>
</comment>
<evidence type="ECO:0000256" key="5">
    <source>
        <dbReference type="ARBA" id="ARBA00022490"/>
    </source>
</evidence>
<comment type="subcellular location">
    <subcellularLocation>
        <location evidence="1">Cytoplasm</location>
    </subcellularLocation>
    <subcellularLocation>
        <location evidence="2">Nucleus</location>
        <location evidence="2">Nuclear pore complex</location>
    </subcellularLocation>
</comment>
<keyword evidence="5" id="KW-0963">Cytoplasm</keyword>
<keyword evidence="11" id="KW-0539">Nucleus</keyword>
<evidence type="ECO:0000256" key="7">
    <source>
        <dbReference type="ARBA" id="ARBA00022927"/>
    </source>
</evidence>
<evidence type="ECO:0000313" key="20">
    <source>
        <dbReference type="EMBL" id="VEN34096.1"/>
    </source>
</evidence>
<dbReference type="EMBL" id="CAACVG010000442">
    <property type="protein sequence ID" value="VEN34096.1"/>
    <property type="molecule type" value="Genomic_DNA"/>
</dbReference>
<gene>
    <name evidence="20" type="ORF">CALMAC_LOCUS410</name>
</gene>
<dbReference type="InterPro" id="IPR038506">
    <property type="entry name" value="GLE1-like_sf"/>
</dbReference>
<evidence type="ECO:0000256" key="3">
    <source>
        <dbReference type="ARBA" id="ARBA00011056"/>
    </source>
</evidence>